<accession>A0ABS9H4M0</accession>
<name>A0ABS9H4M0_9ACTN</name>
<reference evidence="1 2" key="1">
    <citation type="submission" date="2022-01" db="EMBL/GenBank/DDBJ databases">
        <title>Nocardioides sp. nov., an actinomycete isolated from mining soil.</title>
        <authorList>
            <person name="Liu L."/>
        </authorList>
    </citation>
    <scope>NUCLEOTIDE SEQUENCE [LARGE SCALE GENOMIC DNA]</scope>
    <source>
        <strain evidence="1 2">KLBMP 9356</strain>
    </source>
</reference>
<sequence length="154" mass="16375">MAVDPPRPFGVVWLSDRLYREDDSEDDELLGEWADVARELGGSAVRVDGWDEAVDTAWEQLVTSSPSVGRWVDDYCAARAAAGHSGLTVVFKDVTRVLGRAGYGAFAVSYPTELLLAVGDPVAAMRAATVTALDRHVERAGLGVPLLSSLVSGS</sequence>
<gene>
    <name evidence="1" type="ORF">L2K70_01145</name>
</gene>
<evidence type="ECO:0000313" key="2">
    <source>
        <dbReference type="Proteomes" id="UP001201161"/>
    </source>
</evidence>
<keyword evidence="2" id="KW-1185">Reference proteome</keyword>
<protein>
    <submittedName>
        <fullName evidence="1">Uncharacterized protein</fullName>
    </submittedName>
</protein>
<dbReference type="Proteomes" id="UP001201161">
    <property type="component" value="Unassembled WGS sequence"/>
</dbReference>
<proteinExistence type="predicted"/>
<organism evidence="1 2">
    <name type="scientific">Nocardioides potassii</name>
    <dbReference type="NCBI Taxonomy" id="2911371"/>
    <lineage>
        <taxon>Bacteria</taxon>
        <taxon>Bacillati</taxon>
        <taxon>Actinomycetota</taxon>
        <taxon>Actinomycetes</taxon>
        <taxon>Propionibacteriales</taxon>
        <taxon>Nocardioidaceae</taxon>
        <taxon>Nocardioides</taxon>
    </lineage>
</organism>
<comment type="caution">
    <text evidence="1">The sequence shown here is derived from an EMBL/GenBank/DDBJ whole genome shotgun (WGS) entry which is preliminary data.</text>
</comment>
<dbReference type="EMBL" id="JAKJHZ010000002">
    <property type="protein sequence ID" value="MCF6376202.1"/>
    <property type="molecule type" value="Genomic_DNA"/>
</dbReference>
<evidence type="ECO:0000313" key="1">
    <source>
        <dbReference type="EMBL" id="MCF6376202.1"/>
    </source>
</evidence>
<dbReference type="RefSeq" id="WP_236397755.1">
    <property type="nucleotide sequence ID" value="NZ_JAKJHZ010000002.1"/>
</dbReference>